<dbReference type="CDD" id="cd02801">
    <property type="entry name" value="DUS_like_FMN"/>
    <property type="match status" value="1"/>
</dbReference>
<dbReference type="EC" id="1.3.1.88" evidence="9"/>
<evidence type="ECO:0000256" key="12">
    <source>
        <dbReference type="ARBA" id="ARBA00048934"/>
    </source>
</evidence>
<reference evidence="16" key="1">
    <citation type="submission" date="2023-06" db="EMBL/GenBank/DDBJ databases">
        <authorList>
            <person name="Delattre M."/>
        </authorList>
    </citation>
    <scope>NUCLEOTIDE SEQUENCE</scope>
    <source>
        <strain evidence="16">AF72</strain>
    </source>
</reference>
<dbReference type="InterPro" id="IPR018517">
    <property type="entry name" value="tRNA_hU_synthase_CS"/>
</dbReference>
<dbReference type="PANTHER" id="PTHR11082">
    <property type="entry name" value="TRNA-DIHYDROURIDINE SYNTHASE"/>
    <property type="match status" value="1"/>
</dbReference>
<name>A0AA36D291_9BILA</name>
<comment type="cofactor">
    <cofactor evidence="1">
        <name>FMN</name>
        <dbReference type="ChEBI" id="CHEBI:58210"/>
    </cofactor>
</comment>
<keyword evidence="4" id="KW-0819">tRNA processing</keyword>
<evidence type="ECO:0000256" key="3">
    <source>
        <dbReference type="ARBA" id="ARBA00022643"/>
    </source>
</evidence>
<comment type="catalytic activity">
    <reaction evidence="13">
        <text>5,6-dihydrouridine(17) in tRNA + NADP(+) = uridine(17) in tRNA + NADPH + H(+)</text>
        <dbReference type="Rhea" id="RHEA:53368"/>
        <dbReference type="Rhea" id="RHEA-COMP:13541"/>
        <dbReference type="Rhea" id="RHEA-COMP:13542"/>
        <dbReference type="ChEBI" id="CHEBI:15378"/>
        <dbReference type="ChEBI" id="CHEBI:57783"/>
        <dbReference type="ChEBI" id="CHEBI:58349"/>
        <dbReference type="ChEBI" id="CHEBI:65315"/>
        <dbReference type="ChEBI" id="CHEBI:74443"/>
        <dbReference type="EC" id="1.3.1.88"/>
    </reaction>
    <physiologicalReaction direction="right-to-left" evidence="13">
        <dbReference type="Rhea" id="RHEA:53370"/>
    </physiologicalReaction>
</comment>
<dbReference type="SUPFAM" id="SSF51395">
    <property type="entry name" value="FMN-linked oxidoreductases"/>
    <property type="match status" value="1"/>
</dbReference>
<dbReference type="GO" id="GO:0050660">
    <property type="term" value="F:flavin adenine dinucleotide binding"/>
    <property type="evidence" value="ECO:0007669"/>
    <property type="project" value="InterPro"/>
</dbReference>
<dbReference type="AlphaFoldDB" id="A0AA36D291"/>
<dbReference type="PROSITE" id="PS01136">
    <property type="entry name" value="UPF0034"/>
    <property type="match status" value="1"/>
</dbReference>
<keyword evidence="2" id="KW-0285">Flavoprotein</keyword>
<evidence type="ECO:0000313" key="17">
    <source>
        <dbReference type="Proteomes" id="UP001177023"/>
    </source>
</evidence>
<evidence type="ECO:0000256" key="11">
    <source>
        <dbReference type="ARBA" id="ARBA00047652"/>
    </source>
</evidence>
<gene>
    <name evidence="16" type="ORF">MSPICULIGERA_LOCUS17549</name>
</gene>
<keyword evidence="3" id="KW-0288">FMN</keyword>
<comment type="catalytic activity">
    <reaction evidence="11">
        <text>5,6-dihydrouridine(16) in tRNA + NADP(+) = uridine(16) in tRNA + NADPH + H(+)</text>
        <dbReference type="Rhea" id="RHEA:53376"/>
        <dbReference type="Rhea" id="RHEA-COMP:13543"/>
        <dbReference type="Rhea" id="RHEA-COMP:13544"/>
        <dbReference type="ChEBI" id="CHEBI:15378"/>
        <dbReference type="ChEBI" id="CHEBI:57783"/>
        <dbReference type="ChEBI" id="CHEBI:58349"/>
        <dbReference type="ChEBI" id="CHEBI:65315"/>
        <dbReference type="ChEBI" id="CHEBI:74443"/>
        <dbReference type="EC" id="1.3.1.88"/>
    </reaction>
    <physiologicalReaction direction="right-to-left" evidence="11">
        <dbReference type="Rhea" id="RHEA:53378"/>
    </physiologicalReaction>
</comment>
<comment type="similarity">
    <text evidence="8">Belongs to the Dus family. Dus1 subfamily.</text>
</comment>
<evidence type="ECO:0000256" key="14">
    <source>
        <dbReference type="SAM" id="MobiDB-lite"/>
    </source>
</evidence>
<evidence type="ECO:0000256" key="2">
    <source>
        <dbReference type="ARBA" id="ARBA00022630"/>
    </source>
</evidence>
<evidence type="ECO:0000259" key="15">
    <source>
        <dbReference type="Pfam" id="PF01207"/>
    </source>
</evidence>
<organism evidence="16 17">
    <name type="scientific">Mesorhabditis spiculigera</name>
    <dbReference type="NCBI Taxonomy" id="96644"/>
    <lineage>
        <taxon>Eukaryota</taxon>
        <taxon>Metazoa</taxon>
        <taxon>Ecdysozoa</taxon>
        <taxon>Nematoda</taxon>
        <taxon>Chromadorea</taxon>
        <taxon>Rhabditida</taxon>
        <taxon>Rhabditina</taxon>
        <taxon>Rhabditomorpha</taxon>
        <taxon>Rhabditoidea</taxon>
        <taxon>Rhabditidae</taxon>
        <taxon>Mesorhabditinae</taxon>
        <taxon>Mesorhabditis</taxon>
    </lineage>
</organism>
<dbReference type="Gene3D" id="3.20.20.70">
    <property type="entry name" value="Aldolase class I"/>
    <property type="match status" value="1"/>
</dbReference>
<keyword evidence="7" id="KW-0520">NAD</keyword>
<keyword evidence="17" id="KW-1185">Reference proteome</keyword>
<dbReference type="PANTHER" id="PTHR11082:SF5">
    <property type="entry name" value="TRNA-DIHYDROURIDINE(16_17) SYNTHASE [NAD(P)(+)]-LIKE"/>
    <property type="match status" value="1"/>
</dbReference>
<dbReference type="GO" id="GO:0017150">
    <property type="term" value="F:tRNA dihydrouridine synthase activity"/>
    <property type="evidence" value="ECO:0007669"/>
    <property type="project" value="InterPro"/>
</dbReference>
<dbReference type="EMBL" id="CATQJA010002656">
    <property type="protein sequence ID" value="CAJ0579326.1"/>
    <property type="molecule type" value="Genomic_DNA"/>
</dbReference>
<dbReference type="Pfam" id="PF01207">
    <property type="entry name" value="Dus"/>
    <property type="match status" value="1"/>
</dbReference>
<evidence type="ECO:0000256" key="7">
    <source>
        <dbReference type="ARBA" id="ARBA00023027"/>
    </source>
</evidence>
<feature type="domain" description="DUS-like FMN-binding" evidence="15">
    <location>
        <begin position="75"/>
        <end position="329"/>
    </location>
</feature>
<comment type="catalytic activity">
    <reaction evidence="10">
        <text>5,6-dihydrouridine(17) in tRNA + NAD(+) = uridine(17) in tRNA + NADH + H(+)</text>
        <dbReference type="Rhea" id="RHEA:53372"/>
        <dbReference type="Rhea" id="RHEA-COMP:13541"/>
        <dbReference type="Rhea" id="RHEA-COMP:13542"/>
        <dbReference type="ChEBI" id="CHEBI:15378"/>
        <dbReference type="ChEBI" id="CHEBI:57540"/>
        <dbReference type="ChEBI" id="CHEBI:57945"/>
        <dbReference type="ChEBI" id="CHEBI:65315"/>
        <dbReference type="ChEBI" id="CHEBI:74443"/>
        <dbReference type="EC" id="1.3.1.88"/>
    </reaction>
    <physiologicalReaction direction="right-to-left" evidence="10">
        <dbReference type="Rhea" id="RHEA:53374"/>
    </physiologicalReaction>
</comment>
<evidence type="ECO:0000256" key="8">
    <source>
        <dbReference type="ARBA" id="ARBA00038313"/>
    </source>
</evidence>
<evidence type="ECO:0000256" key="6">
    <source>
        <dbReference type="ARBA" id="ARBA00023002"/>
    </source>
</evidence>
<proteinExistence type="inferred from homology"/>
<protein>
    <recommendedName>
        <fullName evidence="9">tRNA-dihydrouridine(16/17) synthase [NAD(P)(+)]</fullName>
        <ecNumber evidence="9">1.3.1.88</ecNumber>
    </recommendedName>
</protein>
<dbReference type="Proteomes" id="UP001177023">
    <property type="component" value="Unassembled WGS sequence"/>
</dbReference>
<feature type="region of interest" description="Disordered" evidence="14">
    <location>
        <begin position="1"/>
        <end position="33"/>
    </location>
</feature>
<evidence type="ECO:0000256" key="5">
    <source>
        <dbReference type="ARBA" id="ARBA00022857"/>
    </source>
</evidence>
<evidence type="ECO:0000256" key="4">
    <source>
        <dbReference type="ARBA" id="ARBA00022694"/>
    </source>
</evidence>
<accession>A0AA36D291</accession>
<evidence type="ECO:0000256" key="9">
    <source>
        <dbReference type="ARBA" id="ARBA00038890"/>
    </source>
</evidence>
<dbReference type="InterPro" id="IPR035587">
    <property type="entry name" value="DUS-like_FMN-bd"/>
</dbReference>
<evidence type="ECO:0000313" key="16">
    <source>
        <dbReference type="EMBL" id="CAJ0579326.1"/>
    </source>
</evidence>
<keyword evidence="6" id="KW-0560">Oxidoreductase</keyword>
<evidence type="ECO:0000256" key="13">
    <source>
        <dbReference type="ARBA" id="ARBA00049467"/>
    </source>
</evidence>
<sequence>MPDEEENTDVEGTATKFDAPPEDAGQPLARDADEEIYRVGKTELAPATRCTDEEIAEKRQFWRKRLADGPIKYIVAPMVDQSELAFRMMMKAHGAHLTFTPMIHAHLFVNDTTYRRNALSFCAKDRPLVVQFCANKPDTFLAACRLVEGYCDGVDLNLGCPQMVAKRGRYGSYLQDEVDLICTMVRGVRDYCRLPVSCKIRIRECRQQTVQYARRLVDAGASMLTVHGRTREMKGAETGIADWSRIKDVVDAVDVPVIGNGNIQMAGDVERCMAETGVVGVMSAEGILNNPLLFTGQQMESSRVAEQYLEFAKKFEAGVSAIRAHIFRICHHSMLEYPDLRKRLGVVFRMADFDEIVAELRARTTPIALEPDNVARVQKAAALFEEIRNGHRTLDIVQVAGTPHWLVKPYFRLAELAKERQGDDDDGPTYKEKRKEELKELAEKHGLSLKQVRKRERRQISMERKFHRTQQSKYTPCARCGQPSGQGCAGIHCRKCCRWTCKRDNADCKTHRYKFSHLLLAVPTLPEAPDHEEHEADA</sequence>
<feature type="non-terminal residue" evidence="16">
    <location>
        <position position="538"/>
    </location>
</feature>
<keyword evidence="5" id="KW-0521">NADP</keyword>
<comment type="caution">
    <text evidence="16">The sequence shown here is derived from an EMBL/GenBank/DDBJ whole genome shotgun (WGS) entry which is preliminary data.</text>
</comment>
<evidence type="ECO:0000256" key="10">
    <source>
        <dbReference type="ARBA" id="ARBA00047287"/>
    </source>
</evidence>
<evidence type="ECO:0000256" key="1">
    <source>
        <dbReference type="ARBA" id="ARBA00001917"/>
    </source>
</evidence>
<comment type="catalytic activity">
    <reaction evidence="12">
        <text>5,6-dihydrouridine(16) in tRNA + NAD(+) = uridine(16) in tRNA + NADH + H(+)</text>
        <dbReference type="Rhea" id="RHEA:53380"/>
        <dbReference type="Rhea" id="RHEA-COMP:13543"/>
        <dbReference type="Rhea" id="RHEA-COMP:13544"/>
        <dbReference type="ChEBI" id="CHEBI:15378"/>
        <dbReference type="ChEBI" id="CHEBI:57540"/>
        <dbReference type="ChEBI" id="CHEBI:57945"/>
        <dbReference type="ChEBI" id="CHEBI:65315"/>
        <dbReference type="ChEBI" id="CHEBI:74443"/>
        <dbReference type="EC" id="1.3.1.88"/>
    </reaction>
    <physiologicalReaction direction="right-to-left" evidence="12">
        <dbReference type="Rhea" id="RHEA:53382"/>
    </physiologicalReaction>
</comment>
<dbReference type="InterPro" id="IPR013785">
    <property type="entry name" value="Aldolase_TIM"/>
</dbReference>